<dbReference type="Proteomes" id="UP001144352">
    <property type="component" value="Unassembled WGS sequence"/>
</dbReference>
<accession>A0A9W6FZ84</accession>
<evidence type="ECO:0000313" key="1">
    <source>
        <dbReference type="EMBL" id="GLI37503.1"/>
    </source>
</evidence>
<proteinExistence type="predicted"/>
<protein>
    <submittedName>
        <fullName evidence="1">Uncharacterized protein</fullName>
    </submittedName>
</protein>
<organism evidence="1 2">
    <name type="scientific">Geobacter hydrogenophilus</name>
    <dbReference type="NCBI Taxonomy" id="40983"/>
    <lineage>
        <taxon>Bacteria</taxon>
        <taxon>Pseudomonadati</taxon>
        <taxon>Thermodesulfobacteriota</taxon>
        <taxon>Desulfuromonadia</taxon>
        <taxon>Geobacterales</taxon>
        <taxon>Geobacteraceae</taxon>
        <taxon>Geobacter</taxon>
    </lineage>
</organism>
<reference evidence="1" key="1">
    <citation type="submission" date="2022-12" db="EMBL/GenBank/DDBJ databases">
        <title>Reference genome sequencing for broad-spectrum identification of bacterial and archaeal isolates by mass spectrometry.</title>
        <authorList>
            <person name="Sekiguchi Y."/>
            <person name="Tourlousse D.M."/>
        </authorList>
    </citation>
    <scope>NUCLEOTIDE SEQUENCE</scope>
    <source>
        <strain evidence="1">H2</strain>
    </source>
</reference>
<gene>
    <name evidence="1" type="ORF">GHYDROH2_10040</name>
</gene>
<comment type="caution">
    <text evidence="1">The sequence shown here is derived from an EMBL/GenBank/DDBJ whole genome shotgun (WGS) entry which is preliminary data.</text>
</comment>
<name>A0A9W6FZ84_9BACT</name>
<dbReference type="RefSeq" id="WP_214185977.1">
    <property type="nucleotide sequence ID" value="NZ_BSDS01000001.1"/>
</dbReference>
<keyword evidence="2" id="KW-1185">Reference proteome</keyword>
<sequence>MIIDFELQNRRFVNKIQKSSSSRTLIFGGTVIDKILVIDKGYLLSGTVRLHENDSFDEPASIHYFETELEGVKSNRFQVEACIPQATFQHLLSIDEERIKVNISLDFGLTNPSLRFSITNPYSNEIEWNVVNSNVELAESIGIATYTHQ</sequence>
<evidence type="ECO:0000313" key="2">
    <source>
        <dbReference type="Proteomes" id="UP001144352"/>
    </source>
</evidence>
<dbReference type="AlphaFoldDB" id="A0A9W6FZ84"/>
<dbReference type="EMBL" id="BSDS01000001">
    <property type="protein sequence ID" value="GLI37503.1"/>
    <property type="molecule type" value="Genomic_DNA"/>
</dbReference>